<comment type="caution">
    <text evidence="3">The sequence shown here is derived from an EMBL/GenBank/DDBJ whole genome shotgun (WGS) entry which is preliminary data.</text>
</comment>
<accession>A0A8S9WPW8</accession>
<dbReference type="PANTHER" id="PTHR28541:SF1">
    <property type="entry name" value="DDB1- AND CUL4-ASSOCIATED FACTOR 15"/>
    <property type="match status" value="1"/>
</dbReference>
<name>A0A8S9WPW8_APOLU</name>
<evidence type="ECO:0000313" key="4">
    <source>
        <dbReference type="Proteomes" id="UP000466442"/>
    </source>
</evidence>
<reference evidence="3" key="1">
    <citation type="journal article" date="2021" name="Mol. Ecol. Resour.">
        <title>Apolygus lucorum genome provides insights into omnivorousness and mesophyll feeding.</title>
        <authorList>
            <person name="Liu Y."/>
            <person name="Liu H."/>
            <person name="Wang H."/>
            <person name="Huang T."/>
            <person name="Liu B."/>
            <person name="Yang B."/>
            <person name="Yin L."/>
            <person name="Li B."/>
            <person name="Zhang Y."/>
            <person name="Zhang S."/>
            <person name="Jiang F."/>
            <person name="Zhang X."/>
            <person name="Ren Y."/>
            <person name="Wang B."/>
            <person name="Wang S."/>
            <person name="Lu Y."/>
            <person name="Wu K."/>
            <person name="Fan W."/>
            <person name="Wang G."/>
        </authorList>
    </citation>
    <scope>NUCLEOTIDE SEQUENCE</scope>
    <source>
        <strain evidence="3">12Hb</strain>
    </source>
</reference>
<evidence type="ECO:0000313" key="3">
    <source>
        <dbReference type="EMBL" id="KAF6198693.1"/>
    </source>
</evidence>
<dbReference type="CDD" id="cd20917">
    <property type="entry name" value="DCAF15-NTD"/>
    <property type="match status" value="1"/>
</dbReference>
<dbReference type="InterPro" id="IPR038914">
    <property type="entry name" value="DCAF15"/>
</dbReference>
<feature type="domain" description="DDB1- and CUL4-associated factor 15 WD40 repeat-containing" evidence="2">
    <location>
        <begin position="35"/>
        <end position="249"/>
    </location>
</feature>
<organism evidence="3 4">
    <name type="scientific">Apolygus lucorum</name>
    <name type="common">Small green plant bug</name>
    <name type="synonym">Lygocoris lucorum</name>
    <dbReference type="NCBI Taxonomy" id="248454"/>
    <lineage>
        <taxon>Eukaryota</taxon>
        <taxon>Metazoa</taxon>
        <taxon>Ecdysozoa</taxon>
        <taxon>Arthropoda</taxon>
        <taxon>Hexapoda</taxon>
        <taxon>Insecta</taxon>
        <taxon>Pterygota</taxon>
        <taxon>Neoptera</taxon>
        <taxon>Paraneoptera</taxon>
        <taxon>Hemiptera</taxon>
        <taxon>Heteroptera</taxon>
        <taxon>Panheteroptera</taxon>
        <taxon>Cimicomorpha</taxon>
        <taxon>Miridae</taxon>
        <taxon>Mirini</taxon>
        <taxon>Apolygus</taxon>
    </lineage>
</organism>
<evidence type="ECO:0000259" key="2">
    <source>
        <dbReference type="Pfam" id="PF14939"/>
    </source>
</evidence>
<evidence type="ECO:0000256" key="1">
    <source>
        <dbReference type="SAM" id="MobiDB-lite"/>
    </source>
</evidence>
<dbReference type="OrthoDB" id="6354267at2759"/>
<dbReference type="GO" id="GO:0016567">
    <property type="term" value="P:protein ubiquitination"/>
    <property type="evidence" value="ECO:0007669"/>
    <property type="project" value="InterPro"/>
</dbReference>
<feature type="region of interest" description="Disordered" evidence="1">
    <location>
        <begin position="520"/>
        <end position="543"/>
    </location>
</feature>
<dbReference type="InterPro" id="IPR047319">
    <property type="entry name" value="DCAF15_C"/>
</dbReference>
<gene>
    <name evidence="3" type="ORF">GE061_008445</name>
</gene>
<keyword evidence="4" id="KW-1185">Reference proteome</keyword>
<dbReference type="AlphaFoldDB" id="A0A8S9WPW8"/>
<dbReference type="PANTHER" id="PTHR28541">
    <property type="entry name" value="DDB1- AND CUL4-ASSOCIATED FACTOR 15"/>
    <property type="match status" value="1"/>
</dbReference>
<proteinExistence type="predicted"/>
<sequence length="826" mass="93505">MNDSILVVERQRGKLCQFQLFGEFVRGVPLNHEPSRQLFKKVPSRLVFSLCDTIPNLGNHILMGSSRCGQILLTYTYSMDSSSDFSPTTLYRYRLHFWVFRPGRAAAKIGEVQLFDGANVTEMLNIGIAQWPNENTRLLVYGSCLGADVMDSWGTDMELKSSTYVTITTLPCLTGCENCRAVAASFDEEEMAAGWESGVGLSCMRHGLTVHTHFTAPLVYTLDPKVCLASGGRVIFNTGSFLHSLSVNVEGGSSSPPLPPLLSAITVEPIKTRLKYHFLRDHSYNSFVSDDWACNMLQLLIEKVTETGTHLEMSQLPFFLKFALQRHLDNYTTKCNLVRNCSKGCGDWAVTFLKSEMNRPKQRWFSSSPRSYRVSLLQKSKGTRRPLNKAENVYDFMESEELCCEPKFKLYRRRCLADKMYEFRSDEELVVGSENIRPVEVANNDKSDDLFDNIPLSPSPPPPSLHQKVDIASPEPNPTVKAIIADWDFGGVEVESEAEKREKVITKFMARIGGKCEEVTAKSRGRRNSGKWSPLKPHNERGHNIPVRSIQTRSMRQRQLKFELTEEMRKEMEKGFGHQPVLGCTAKFTRRYIEVDQEITSTITDIEDDVSGTGFHCVVPITAHGSSYSQMEMIANAKAIKLGILCAVVRQESLDIEQLCFKAAQMICKLEGFRFWFCSDYDTEIVRVCHLTGDVFGVLFIRMNAEEITSAEDPPQTPLERADLRNFYETRCLYIYSPSKCQVFVEGFKTLRKVPMVPAKDRCPARKEAKILRRKSKCVVIDSPQPRTMYHKVSSIEGAPGIPVDTIIDHDNLIGFRRLPHDVDLI</sequence>
<dbReference type="GO" id="GO:0080008">
    <property type="term" value="C:Cul4-RING E3 ubiquitin ligase complex"/>
    <property type="evidence" value="ECO:0007669"/>
    <property type="project" value="TreeGrafter"/>
</dbReference>
<protein>
    <recommendedName>
        <fullName evidence="2">DDB1- and CUL4-associated factor 15 WD40 repeat-containing domain-containing protein</fullName>
    </recommendedName>
</protein>
<dbReference type="Proteomes" id="UP000466442">
    <property type="component" value="Linkage Group LG16"/>
</dbReference>
<dbReference type="InterPro" id="IPR032734">
    <property type="entry name" value="DCAF15_WD40"/>
</dbReference>
<dbReference type="CDD" id="cd20913">
    <property type="entry name" value="DCAF15-CTD"/>
    <property type="match status" value="1"/>
</dbReference>
<dbReference type="EMBL" id="WIXP02000016">
    <property type="protein sequence ID" value="KAF6198693.1"/>
    <property type="molecule type" value="Genomic_DNA"/>
</dbReference>
<dbReference type="Pfam" id="PF14939">
    <property type="entry name" value="DCAF15_WD40"/>
    <property type="match status" value="1"/>
</dbReference>